<reference evidence="2 3" key="1">
    <citation type="submission" date="2020-10" db="EMBL/GenBank/DDBJ databases">
        <title>Thermofilum lucidum 3507LT sp. nov. a novel member of Thermofilaceae family isolated from Chile hot spring, and proposal of description order Thermofilales.</title>
        <authorList>
            <person name="Zayulina K.S."/>
            <person name="Elcheninov A.G."/>
            <person name="Toshchakov S.V."/>
            <person name="Kublanov I.V."/>
        </authorList>
    </citation>
    <scope>NUCLEOTIDE SEQUENCE [LARGE SCALE GENOMIC DNA]</scope>
    <source>
        <strain evidence="2 3">3507LT</strain>
    </source>
</reference>
<gene>
    <name evidence="2" type="ORF">IG193_08805</name>
</gene>
<dbReference type="InterPro" id="IPR001107">
    <property type="entry name" value="Band_7"/>
</dbReference>
<evidence type="ECO:0000313" key="3">
    <source>
        <dbReference type="Proteomes" id="UP000594121"/>
    </source>
</evidence>
<dbReference type="PANTHER" id="PTHR43327:SF10">
    <property type="entry name" value="STOMATIN-LIKE PROTEIN 2, MITOCHONDRIAL"/>
    <property type="match status" value="1"/>
</dbReference>
<feature type="domain" description="Band 7" evidence="1">
    <location>
        <begin position="38"/>
        <end position="219"/>
    </location>
</feature>
<name>A0A7L9FGE8_9CREN</name>
<sequence>MGEEWIKVKARSKPRVPPLALLVAALLATGVAVLVLAASTVTLGVSEVAVVVDPLFGTVSRPILGPAVFLKAPWAYVVKDSTAVETIEFAQAEAAVKQWVHVPPTVLTRDGVSVTVEVVVRYQVEPSTFDQLVRDFPNVDYDDRLMVPLMRQIIRDEISKVSLDELITNRDVISRRIQTAYLEAVSREGKLAGRVKVLEVNILNFILPPEIASAINQKIAAQQQAIRAMYERQRIEELARANYTKRVLEAEAQANATLTVAQAEAKSLLLKANATRAALHYVVSQYNDTELARIYLYMLGLQEVARAGATVIVTVPGAQATPIIVQPGQKKP</sequence>
<dbReference type="AlphaFoldDB" id="A0A7L9FGE8"/>
<dbReference type="EMBL" id="CP062310">
    <property type="protein sequence ID" value="QOJ78829.1"/>
    <property type="molecule type" value="Genomic_DNA"/>
</dbReference>
<dbReference type="RefSeq" id="WP_192818801.1">
    <property type="nucleotide sequence ID" value="NZ_CP062310.1"/>
</dbReference>
<dbReference type="PANTHER" id="PTHR43327">
    <property type="entry name" value="STOMATIN-LIKE PROTEIN 2, MITOCHONDRIAL"/>
    <property type="match status" value="1"/>
</dbReference>
<keyword evidence="3" id="KW-1185">Reference proteome</keyword>
<dbReference type="Pfam" id="PF01145">
    <property type="entry name" value="Band_7"/>
    <property type="match status" value="1"/>
</dbReference>
<dbReference type="KEGG" id="thel:IG193_08805"/>
<dbReference type="SUPFAM" id="SSF117892">
    <property type="entry name" value="Band 7/SPFH domain"/>
    <property type="match status" value="1"/>
</dbReference>
<dbReference type="GeneID" id="59149991"/>
<dbReference type="InterPro" id="IPR036013">
    <property type="entry name" value="Band_7/SPFH_dom_sf"/>
</dbReference>
<evidence type="ECO:0000259" key="1">
    <source>
        <dbReference type="SMART" id="SM00244"/>
    </source>
</evidence>
<dbReference type="InParanoid" id="A0A7L9FGE8"/>
<dbReference type="InterPro" id="IPR050710">
    <property type="entry name" value="Band7/mec-2_domain"/>
</dbReference>
<dbReference type="Proteomes" id="UP000594121">
    <property type="component" value="Chromosome"/>
</dbReference>
<evidence type="ECO:0000313" key="2">
    <source>
        <dbReference type="EMBL" id="QOJ78829.1"/>
    </source>
</evidence>
<organism evidence="2 3">
    <name type="scientific">Infirmifilum lucidum</name>
    <dbReference type="NCBI Taxonomy" id="2776706"/>
    <lineage>
        <taxon>Archaea</taxon>
        <taxon>Thermoproteota</taxon>
        <taxon>Thermoprotei</taxon>
        <taxon>Thermofilales</taxon>
        <taxon>Thermofilaceae</taxon>
        <taxon>Infirmifilum</taxon>
    </lineage>
</organism>
<protein>
    <submittedName>
        <fullName evidence="2">Prohibitin family protein</fullName>
    </submittedName>
</protein>
<dbReference type="Gene3D" id="3.30.479.30">
    <property type="entry name" value="Band 7 domain"/>
    <property type="match status" value="1"/>
</dbReference>
<accession>A0A7L9FGE8</accession>
<dbReference type="SMART" id="SM00244">
    <property type="entry name" value="PHB"/>
    <property type="match status" value="1"/>
</dbReference>
<proteinExistence type="predicted"/>